<reference evidence="11" key="1">
    <citation type="journal article" date="2020" name="mSystems">
        <title>Genome- and Community-Level Interaction Insights into Carbon Utilization and Element Cycling Functions of Hydrothermarchaeota in Hydrothermal Sediment.</title>
        <authorList>
            <person name="Zhou Z."/>
            <person name="Liu Y."/>
            <person name="Xu W."/>
            <person name="Pan J."/>
            <person name="Luo Z.H."/>
            <person name="Li M."/>
        </authorList>
    </citation>
    <scope>NUCLEOTIDE SEQUENCE [LARGE SCALE GENOMIC DNA]</scope>
    <source>
        <strain evidence="11">SpSt-374</strain>
    </source>
</reference>
<comment type="catalytic activity">
    <reaction evidence="1">
        <text>ATP + protein L-histidine = ADP + protein N-phospho-L-histidine.</text>
        <dbReference type="EC" id="2.7.13.3"/>
    </reaction>
</comment>
<keyword evidence="4" id="KW-0808">Transferase</keyword>
<evidence type="ECO:0000256" key="5">
    <source>
        <dbReference type="ARBA" id="ARBA00022741"/>
    </source>
</evidence>
<evidence type="ECO:0000256" key="6">
    <source>
        <dbReference type="ARBA" id="ARBA00022777"/>
    </source>
</evidence>
<dbReference type="InterPro" id="IPR018490">
    <property type="entry name" value="cNMP-bd_dom_sf"/>
</dbReference>
<dbReference type="InterPro" id="IPR036097">
    <property type="entry name" value="HisK_dim/P_sf"/>
</dbReference>
<dbReference type="InterPro" id="IPR005467">
    <property type="entry name" value="His_kinase_dom"/>
</dbReference>
<evidence type="ECO:0000256" key="4">
    <source>
        <dbReference type="ARBA" id="ARBA00022679"/>
    </source>
</evidence>
<dbReference type="Pfam" id="PF00027">
    <property type="entry name" value="cNMP_binding"/>
    <property type="match status" value="1"/>
</dbReference>
<dbReference type="SUPFAM" id="SSF47384">
    <property type="entry name" value="Homodimeric domain of signal transducing histidine kinase"/>
    <property type="match status" value="1"/>
</dbReference>
<evidence type="ECO:0000256" key="1">
    <source>
        <dbReference type="ARBA" id="ARBA00000085"/>
    </source>
</evidence>
<dbReference type="InterPro" id="IPR036890">
    <property type="entry name" value="HATPase_C_sf"/>
</dbReference>
<dbReference type="InterPro" id="IPR004358">
    <property type="entry name" value="Sig_transdc_His_kin-like_C"/>
</dbReference>
<dbReference type="InterPro" id="IPR000595">
    <property type="entry name" value="cNMP-bd_dom"/>
</dbReference>
<keyword evidence="3" id="KW-0597">Phosphoprotein</keyword>
<dbReference type="InterPro" id="IPR018488">
    <property type="entry name" value="cNMP-bd_CS"/>
</dbReference>
<gene>
    <name evidence="11" type="ORF">ENR15_12490</name>
</gene>
<dbReference type="SMART" id="SM00100">
    <property type="entry name" value="cNMP"/>
    <property type="match status" value="1"/>
</dbReference>
<dbReference type="Gene3D" id="2.60.120.10">
    <property type="entry name" value="Jelly Rolls"/>
    <property type="match status" value="1"/>
</dbReference>
<keyword evidence="6" id="KW-0418">Kinase</keyword>
<sequence length="370" mass="41712">MDLQSHRFLSYFEPPQAAELCQLAIMEHFSPQAVIFEESEIPDCLYLVLEGEVEFSKRIGPQQYQTIALASPDEFFGEFGVLDGQPRSARAIACGPVTLAKIPRDQLMDILDRSPGRVVLKLFGHIIQYLRYTTERYVSQIVHKQKMALVGEMVNTIVHDFKSPFTGIQLSSSMLKEMHPDEETVEWCDLIQAQVMRMSAMAEEVLEFTRGSTVLEKKPLRLSDIIQRFKKLNNIYFTNANVDFVLEVEDAVIAADENKLMRVWQNIVGNAVDAFENRRGRVSIAAVTKDQWVEIKIADNGPGIPEAIRDRLFEPFVTFGKRSGTGLGTAIAKSIIDAHGGQIWFESSAESGTTFYIILPLFQESIPISE</sequence>
<dbReference type="PROSITE" id="PS50042">
    <property type="entry name" value="CNMP_BINDING_3"/>
    <property type="match status" value="1"/>
</dbReference>
<dbReference type="InterPro" id="IPR014710">
    <property type="entry name" value="RmlC-like_jellyroll"/>
</dbReference>
<evidence type="ECO:0000256" key="8">
    <source>
        <dbReference type="ARBA" id="ARBA00023012"/>
    </source>
</evidence>
<dbReference type="SMART" id="SM00387">
    <property type="entry name" value="HATPase_c"/>
    <property type="match status" value="1"/>
</dbReference>
<keyword evidence="7" id="KW-0067">ATP-binding</keyword>
<evidence type="ECO:0000313" key="11">
    <source>
        <dbReference type="EMBL" id="HGG01433.1"/>
    </source>
</evidence>
<dbReference type="Pfam" id="PF02518">
    <property type="entry name" value="HATPase_c"/>
    <property type="match status" value="1"/>
</dbReference>
<feature type="domain" description="Cyclic nucleotide-binding" evidence="9">
    <location>
        <begin position="8"/>
        <end position="111"/>
    </location>
</feature>
<dbReference type="EMBL" id="DSPX01000125">
    <property type="protein sequence ID" value="HGG01433.1"/>
    <property type="molecule type" value="Genomic_DNA"/>
</dbReference>
<comment type="caution">
    <text evidence="11">The sequence shown here is derived from an EMBL/GenBank/DDBJ whole genome shotgun (WGS) entry which is preliminary data.</text>
</comment>
<dbReference type="Pfam" id="PF00512">
    <property type="entry name" value="HisKA"/>
    <property type="match status" value="1"/>
</dbReference>
<keyword evidence="5" id="KW-0547">Nucleotide-binding</keyword>
<dbReference type="PANTHER" id="PTHR43065:SF10">
    <property type="entry name" value="PEROXIDE STRESS-ACTIVATED HISTIDINE KINASE MAK3"/>
    <property type="match status" value="1"/>
</dbReference>
<feature type="domain" description="Histidine kinase" evidence="10">
    <location>
        <begin position="156"/>
        <end position="363"/>
    </location>
</feature>
<dbReference type="SUPFAM" id="SSF55874">
    <property type="entry name" value="ATPase domain of HSP90 chaperone/DNA topoisomerase II/histidine kinase"/>
    <property type="match status" value="1"/>
</dbReference>
<dbReference type="PROSITE" id="PS50109">
    <property type="entry name" value="HIS_KIN"/>
    <property type="match status" value="1"/>
</dbReference>
<dbReference type="GO" id="GO:0005524">
    <property type="term" value="F:ATP binding"/>
    <property type="evidence" value="ECO:0007669"/>
    <property type="project" value="UniProtKB-KW"/>
</dbReference>
<evidence type="ECO:0000259" key="9">
    <source>
        <dbReference type="PROSITE" id="PS50042"/>
    </source>
</evidence>
<dbReference type="SUPFAM" id="SSF51206">
    <property type="entry name" value="cAMP-binding domain-like"/>
    <property type="match status" value="1"/>
</dbReference>
<dbReference type="CDD" id="cd00038">
    <property type="entry name" value="CAP_ED"/>
    <property type="match status" value="1"/>
</dbReference>
<evidence type="ECO:0000259" key="10">
    <source>
        <dbReference type="PROSITE" id="PS50109"/>
    </source>
</evidence>
<protein>
    <recommendedName>
        <fullName evidence="2">histidine kinase</fullName>
        <ecNumber evidence="2">2.7.13.3</ecNumber>
    </recommendedName>
</protein>
<dbReference type="AlphaFoldDB" id="A0A7C3VHJ3"/>
<keyword evidence="8" id="KW-0902">Two-component regulatory system</keyword>
<dbReference type="CDD" id="cd00075">
    <property type="entry name" value="HATPase"/>
    <property type="match status" value="1"/>
</dbReference>
<evidence type="ECO:0000256" key="2">
    <source>
        <dbReference type="ARBA" id="ARBA00012438"/>
    </source>
</evidence>
<dbReference type="EC" id="2.7.13.3" evidence="2"/>
<dbReference type="Gene3D" id="3.30.565.10">
    <property type="entry name" value="Histidine kinase-like ATPase, C-terminal domain"/>
    <property type="match status" value="1"/>
</dbReference>
<dbReference type="CDD" id="cd00082">
    <property type="entry name" value="HisKA"/>
    <property type="match status" value="1"/>
</dbReference>
<accession>A0A7C3VHJ3</accession>
<dbReference type="InterPro" id="IPR003661">
    <property type="entry name" value="HisK_dim/P_dom"/>
</dbReference>
<dbReference type="PANTHER" id="PTHR43065">
    <property type="entry name" value="SENSOR HISTIDINE KINASE"/>
    <property type="match status" value="1"/>
</dbReference>
<organism evidence="11">
    <name type="scientific">Planktothricoides sp. SpSt-374</name>
    <dbReference type="NCBI Taxonomy" id="2282167"/>
    <lineage>
        <taxon>Bacteria</taxon>
        <taxon>Bacillati</taxon>
        <taxon>Cyanobacteriota</taxon>
        <taxon>Cyanophyceae</taxon>
        <taxon>Oscillatoriophycideae</taxon>
        <taxon>Oscillatoriales</taxon>
        <taxon>Oscillatoriaceae</taxon>
        <taxon>Planktothricoides</taxon>
    </lineage>
</organism>
<dbReference type="PROSITE" id="PS00889">
    <property type="entry name" value="CNMP_BINDING_2"/>
    <property type="match status" value="1"/>
</dbReference>
<dbReference type="PRINTS" id="PR00344">
    <property type="entry name" value="BCTRLSENSOR"/>
</dbReference>
<name>A0A7C3VHJ3_9CYAN</name>
<proteinExistence type="predicted"/>
<dbReference type="GO" id="GO:0000155">
    <property type="term" value="F:phosphorelay sensor kinase activity"/>
    <property type="evidence" value="ECO:0007669"/>
    <property type="project" value="InterPro"/>
</dbReference>
<evidence type="ECO:0000256" key="7">
    <source>
        <dbReference type="ARBA" id="ARBA00022840"/>
    </source>
</evidence>
<evidence type="ECO:0000256" key="3">
    <source>
        <dbReference type="ARBA" id="ARBA00022553"/>
    </source>
</evidence>
<dbReference type="Gene3D" id="1.10.287.130">
    <property type="match status" value="1"/>
</dbReference>
<dbReference type="SMART" id="SM00388">
    <property type="entry name" value="HisKA"/>
    <property type="match status" value="1"/>
</dbReference>
<dbReference type="InterPro" id="IPR003594">
    <property type="entry name" value="HATPase_dom"/>
</dbReference>